<evidence type="ECO:0000313" key="4">
    <source>
        <dbReference type="Proteomes" id="UP000663829"/>
    </source>
</evidence>
<comment type="caution">
    <text evidence="2">The sequence shown here is derived from an EMBL/GenBank/DDBJ whole genome shotgun (WGS) entry which is preliminary data.</text>
</comment>
<sequence>MISFICITCGTQFPPSSSPPAHCLICEDERQYIGVNGQEWTSREEMISSNKYKNKIIEEEPNIYSIVPEPSFGIGQRALLIQTPNGNILWDCVSYLDQQTIQYIKEKLGGLSAIAISHPHYYTAMIEWSQEFGNIPVYIHQLDKQSVMRPDKCIEFWNGDTLDLLNGELKLVCTGGHFKGFQVLYWPRRQILFSGDQPQICMDQKQVSFMYSYPNFIPLNARKINHIMKCLQPLDFDRLYASCKMSGIKGVIETKAKEIVEKSAKRYLKAISDDNDD</sequence>
<dbReference type="Proteomes" id="UP000681722">
    <property type="component" value="Unassembled WGS sequence"/>
</dbReference>
<keyword evidence="4" id="KW-1185">Reference proteome</keyword>
<dbReference type="Gene3D" id="3.60.15.10">
    <property type="entry name" value="Ribonuclease Z/Hydroxyacylglutathione hydrolase-like"/>
    <property type="match status" value="1"/>
</dbReference>
<evidence type="ECO:0000313" key="3">
    <source>
        <dbReference type="EMBL" id="CAF4213180.1"/>
    </source>
</evidence>
<dbReference type="SUPFAM" id="SSF56281">
    <property type="entry name" value="Metallo-hydrolase/oxidoreductase"/>
    <property type="match status" value="1"/>
</dbReference>
<evidence type="ECO:0000259" key="1">
    <source>
        <dbReference type="SMART" id="SM00849"/>
    </source>
</evidence>
<reference evidence="2" key="1">
    <citation type="submission" date="2021-02" db="EMBL/GenBank/DDBJ databases">
        <authorList>
            <person name="Nowell W R."/>
        </authorList>
    </citation>
    <scope>NUCLEOTIDE SEQUENCE</scope>
</reference>
<organism evidence="2 4">
    <name type="scientific">Didymodactylos carnosus</name>
    <dbReference type="NCBI Taxonomy" id="1234261"/>
    <lineage>
        <taxon>Eukaryota</taxon>
        <taxon>Metazoa</taxon>
        <taxon>Spiralia</taxon>
        <taxon>Gnathifera</taxon>
        <taxon>Rotifera</taxon>
        <taxon>Eurotatoria</taxon>
        <taxon>Bdelloidea</taxon>
        <taxon>Philodinida</taxon>
        <taxon>Philodinidae</taxon>
        <taxon>Didymodactylos</taxon>
    </lineage>
</organism>
<dbReference type="EMBL" id="CAJNOQ010014693">
    <property type="protein sequence ID" value="CAF1346704.1"/>
    <property type="molecule type" value="Genomic_DNA"/>
</dbReference>
<dbReference type="PANTHER" id="PTHR36839:SF1">
    <property type="entry name" value="METALLO-BETA-LACTAMASE FAMILY PROTEIN (AFU_ORTHOLOGUE AFUA_5G12770)"/>
    <property type="match status" value="1"/>
</dbReference>
<gene>
    <name evidence="2" type="ORF">GPM918_LOCUS30701</name>
    <name evidence="3" type="ORF">SRO942_LOCUS31325</name>
</gene>
<dbReference type="OrthoDB" id="17458at2759"/>
<dbReference type="EMBL" id="CAJOBC010062019">
    <property type="protein sequence ID" value="CAF4213180.1"/>
    <property type="molecule type" value="Genomic_DNA"/>
</dbReference>
<name>A0A815H2Q3_9BILA</name>
<dbReference type="InterPro" id="IPR036866">
    <property type="entry name" value="RibonucZ/Hydroxyglut_hydro"/>
</dbReference>
<feature type="domain" description="Metallo-beta-lactamase" evidence="1">
    <location>
        <begin position="75"/>
        <end position="244"/>
    </location>
</feature>
<dbReference type="Proteomes" id="UP000663829">
    <property type="component" value="Unassembled WGS sequence"/>
</dbReference>
<dbReference type="PANTHER" id="PTHR36839">
    <property type="entry name" value="METALLO-BETA-LACTAMASE FAMILY PROTEIN (AFU_ORTHOLOGUE AFUA_5G12770)"/>
    <property type="match status" value="1"/>
</dbReference>
<protein>
    <recommendedName>
        <fullName evidence="1">Metallo-beta-lactamase domain-containing protein</fullName>
    </recommendedName>
</protein>
<dbReference type="InterPro" id="IPR001279">
    <property type="entry name" value="Metallo-B-lactamas"/>
</dbReference>
<evidence type="ECO:0000313" key="2">
    <source>
        <dbReference type="EMBL" id="CAF1346704.1"/>
    </source>
</evidence>
<dbReference type="Pfam" id="PF00753">
    <property type="entry name" value="Lactamase_B"/>
    <property type="match status" value="1"/>
</dbReference>
<dbReference type="AlphaFoldDB" id="A0A815H2Q3"/>
<accession>A0A815H2Q3</accession>
<proteinExistence type="predicted"/>
<dbReference type="SMART" id="SM00849">
    <property type="entry name" value="Lactamase_B"/>
    <property type="match status" value="1"/>
</dbReference>